<accession>A0A9N9BWK9</accession>
<gene>
    <name evidence="1" type="ORF">PBRASI_LOCUS6490</name>
</gene>
<sequence length="399" mass="46387">MIVIDDDDVMITSIGKKLLLPQYSWIFTNTENWTCVNLVEFYRANSKQKERKKVLDNIKKDLEKVVRSKSGFDATRKKKAQKIINNWKDWTMMSDDTNFKFEFNQIQQQVLTTGNTVTIDNIDNHCVTGKHLREDEMKTTVDVTPLKQVEKLPCEFEIPQTKRPRNVPPMNLQQEAIVDAELTTSDKFQETNTEKAGEAKTFYVSFDKYIGSGVNIQDKSDDIAGSNKDLEDENDEEIKFNLDDISRELQHEPAVKWEVDNINVTDRFRTYQKDILKKVEEKQKKDTVKTHLRARKSINMQLQRKGGPAEAGIFLNMGEWMETFFMDLKTKLVVEKASIPLAEFAISHIIALEERIGKLAEDYKYRDGQNQEDRNDQITPPTSFIRKFPNTPQVKLLFK</sequence>
<dbReference type="AlphaFoldDB" id="A0A9N9BWK9"/>
<reference evidence="1" key="1">
    <citation type="submission" date="2021-06" db="EMBL/GenBank/DDBJ databases">
        <authorList>
            <person name="Kallberg Y."/>
            <person name="Tangrot J."/>
            <person name="Rosling A."/>
        </authorList>
    </citation>
    <scope>NUCLEOTIDE SEQUENCE</scope>
    <source>
        <strain evidence="1">BR232B</strain>
    </source>
</reference>
<name>A0A9N9BWK9_9GLOM</name>
<dbReference type="OrthoDB" id="2421943at2759"/>
<protein>
    <submittedName>
        <fullName evidence="1">8638_t:CDS:1</fullName>
    </submittedName>
</protein>
<evidence type="ECO:0000313" key="2">
    <source>
        <dbReference type="Proteomes" id="UP000789739"/>
    </source>
</evidence>
<dbReference type="Proteomes" id="UP000789739">
    <property type="component" value="Unassembled WGS sequence"/>
</dbReference>
<organism evidence="1 2">
    <name type="scientific">Paraglomus brasilianum</name>
    <dbReference type="NCBI Taxonomy" id="144538"/>
    <lineage>
        <taxon>Eukaryota</taxon>
        <taxon>Fungi</taxon>
        <taxon>Fungi incertae sedis</taxon>
        <taxon>Mucoromycota</taxon>
        <taxon>Glomeromycotina</taxon>
        <taxon>Glomeromycetes</taxon>
        <taxon>Paraglomerales</taxon>
        <taxon>Paraglomeraceae</taxon>
        <taxon>Paraglomus</taxon>
    </lineage>
</organism>
<keyword evidence="2" id="KW-1185">Reference proteome</keyword>
<dbReference type="EMBL" id="CAJVPI010000866">
    <property type="protein sequence ID" value="CAG8578506.1"/>
    <property type="molecule type" value="Genomic_DNA"/>
</dbReference>
<proteinExistence type="predicted"/>
<comment type="caution">
    <text evidence="1">The sequence shown here is derived from an EMBL/GenBank/DDBJ whole genome shotgun (WGS) entry which is preliminary data.</text>
</comment>
<evidence type="ECO:0000313" key="1">
    <source>
        <dbReference type="EMBL" id="CAG8578506.1"/>
    </source>
</evidence>